<dbReference type="EMBL" id="BMXR01000015">
    <property type="protein sequence ID" value="GGX72294.1"/>
    <property type="molecule type" value="Genomic_DNA"/>
</dbReference>
<dbReference type="Pfam" id="PF00441">
    <property type="entry name" value="Acyl-CoA_dh_1"/>
    <property type="match status" value="1"/>
</dbReference>
<dbReference type="EC" id="3.13.1.4" evidence="8"/>
<keyword evidence="5 12" id="KW-0560">Oxidoreductase</keyword>
<evidence type="ECO:0000256" key="12">
    <source>
        <dbReference type="RuleBase" id="RU362125"/>
    </source>
</evidence>
<evidence type="ECO:0000256" key="9">
    <source>
        <dbReference type="ARBA" id="ARBA00067292"/>
    </source>
</evidence>
<dbReference type="Gene3D" id="2.40.110.10">
    <property type="entry name" value="Butyryl-CoA Dehydrogenase, subunit A, domain 2"/>
    <property type="match status" value="1"/>
</dbReference>
<proteinExistence type="inferred from homology"/>
<dbReference type="InterPro" id="IPR006091">
    <property type="entry name" value="Acyl-CoA_Oxase/DH_mid-dom"/>
</dbReference>
<protein>
    <recommendedName>
        <fullName evidence="10">3-sulfinopropanoyl-CoA desulfinase</fullName>
        <ecNumber evidence="7">1.3.8.11</ecNumber>
        <ecNumber evidence="8">3.13.1.4</ecNumber>
    </recommendedName>
    <alternativeName>
        <fullName evidence="11">3-sulfinopropionyl coenzyme A desulfinase</fullName>
    </alternativeName>
    <alternativeName>
        <fullName evidence="9">Cyclohexane-1-carbonyl-CoA dehydrogenase</fullName>
    </alternativeName>
</protein>
<organism evidence="16 17">
    <name type="scientific">Saccharospirillum salsuginis</name>
    <dbReference type="NCBI Taxonomy" id="418750"/>
    <lineage>
        <taxon>Bacteria</taxon>
        <taxon>Pseudomonadati</taxon>
        <taxon>Pseudomonadota</taxon>
        <taxon>Gammaproteobacteria</taxon>
        <taxon>Oceanospirillales</taxon>
        <taxon>Saccharospirillaceae</taxon>
        <taxon>Saccharospirillum</taxon>
    </lineage>
</organism>
<evidence type="ECO:0000256" key="3">
    <source>
        <dbReference type="ARBA" id="ARBA00022630"/>
    </source>
</evidence>
<evidence type="ECO:0000313" key="16">
    <source>
        <dbReference type="EMBL" id="GGX72294.1"/>
    </source>
</evidence>
<dbReference type="FunFam" id="2.40.110.10:FF:000009">
    <property type="entry name" value="Acyl-CoA dehydrogenase"/>
    <property type="match status" value="1"/>
</dbReference>
<evidence type="ECO:0000256" key="1">
    <source>
        <dbReference type="ARBA" id="ARBA00001974"/>
    </source>
</evidence>
<dbReference type="InterPro" id="IPR009100">
    <property type="entry name" value="AcylCoA_DH/oxidase_NM_dom_sf"/>
</dbReference>
<evidence type="ECO:0000259" key="14">
    <source>
        <dbReference type="Pfam" id="PF02770"/>
    </source>
</evidence>
<dbReference type="GO" id="GO:0003995">
    <property type="term" value="F:acyl-CoA dehydrogenase activity"/>
    <property type="evidence" value="ECO:0007669"/>
    <property type="project" value="InterPro"/>
</dbReference>
<evidence type="ECO:0000259" key="13">
    <source>
        <dbReference type="Pfam" id="PF00441"/>
    </source>
</evidence>
<dbReference type="InterPro" id="IPR037069">
    <property type="entry name" value="AcylCoA_DH/ox_N_sf"/>
</dbReference>
<comment type="caution">
    <text evidence="16">The sequence shown here is derived from an EMBL/GenBank/DDBJ whole genome shotgun (WGS) entry which is preliminary data.</text>
</comment>
<dbReference type="SUPFAM" id="SSF56645">
    <property type="entry name" value="Acyl-CoA dehydrogenase NM domain-like"/>
    <property type="match status" value="1"/>
</dbReference>
<dbReference type="EC" id="1.3.8.11" evidence="7"/>
<evidence type="ECO:0000256" key="5">
    <source>
        <dbReference type="ARBA" id="ARBA00023002"/>
    </source>
</evidence>
<evidence type="ECO:0000313" key="17">
    <source>
        <dbReference type="Proteomes" id="UP000626148"/>
    </source>
</evidence>
<name>A0A918KQS4_9GAMM</name>
<evidence type="ECO:0000259" key="15">
    <source>
        <dbReference type="Pfam" id="PF02771"/>
    </source>
</evidence>
<sequence length="386" mass="41592">MTTHQHQGLTDTQQMMRDAARDFAQERLKPMSPTWDKSGEHPIDVIRELGEMGFYGLTVPEQWGGTDAGYLTLALVVEEIAQGDGALSTITSVMNSVVCGPLLGYGSDEQKTDWLTPLASGEKLGAFCLTEPQAGSDAAALKCRARKSDSGWVLSGTKQFITNGAIADLAIVFAVTDPDAGKKGISAFLVPTHLSGYEVSRVEDKMGQRASDTAQLTFHDIELPPEALLGQEGQGYGIALGNLEGGRIGIAAQCVGMAQAAHEVACQYAQERQSFGEALIRHQAVSFRLADMATQIEAARQLVWHAARMKDAGIPCLREAAMAKLFASEMAERVCSDAMQTLGGYGYLTDFPVEQILRDVRVAKIYEGTSDIQKMIVARSIEERGA</sequence>
<reference evidence="16" key="2">
    <citation type="submission" date="2020-09" db="EMBL/GenBank/DDBJ databases">
        <authorList>
            <person name="Sun Q."/>
            <person name="Kim S."/>
        </authorList>
    </citation>
    <scope>NUCLEOTIDE SEQUENCE</scope>
    <source>
        <strain evidence="16">KCTC 22169</strain>
    </source>
</reference>
<evidence type="ECO:0000256" key="10">
    <source>
        <dbReference type="ARBA" id="ARBA00068311"/>
    </source>
</evidence>
<feature type="domain" description="Acyl-CoA dehydrogenase/oxidase C-terminal" evidence="13">
    <location>
        <begin position="233"/>
        <end position="381"/>
    </location>
</feature>
<evidence type="ECO:0000256" key="11">
    <source>
        <dbReference type="ARBA" id="ARBA00075603"/>
    </source>
</evidence>
<keyword evidence="4 12" id="KW-0274">FAD</keyword>
<feature type="domain" description="Acyl-CoA dehydrogenase/oxidase N-terminal" evidence="15">
    <location>
        <begin position="10"/>
        <end position="122"/>
    </location>
</feature>
<dbReference type="PANTHER" id="PTHR43884:SF12">
    <property type="entry name" value="ISOVALERYL-COA DEHYDROGENASE, MITOCHONDRIAL-RELATED"/>
    <property type="match status" value="1"/>
</dbReference>
<reference evidence="16" key="1">
    <citation type="journal article" date="2014" name="Int. J. Syst. Evol. Microbiol.">
        <title>Complete genome sequence of Corynebacterium casei LMG S-19264T (=DSM 44701T), isolated from a smear-ripened cheese.</title>
        <authorList>
            <consortium name="US DOE Joint Genome Institute (JGI-PGF)"/>
            <person name="Walter F."/>
            <person name="Albersmeier A."/>
            <person name="Kalinowski J."/>
            <person name="Ruckert C."/>
        </authorList>
    </citation>
    <scope>NUCLEOTIDE SEQUENCE</scope>
    <source>
        <strain evidence="16">KCTC 22169</strain>
    </source>
</reference>
<dbReference type="InterPro" id="IPR006089">
    <property type="entry name" value="Acyl-CoA_DH_CS"/>
</dbReference>
<dbReference type="PROSITE" id="PS00072">
    <property type="entry name" value="ACYL_COA_DH_1"/>
    <property type="match status" value="1"/>
</dbReference>
<dbReference type="InterPro" id="IPR046373">
    <property type="entry name" value="Acyl-CoA_Oxase/DH_mid-dom_sf"/>
</dbReference>
<accession>A0A918KQS4</accession>
<dbReference type="InterPro" id="IPR013786">
    <property type="entry name" value="AcylCoA_DH/ox_N"/>
</dbReference>
<keyword evidence="17" id="KW-1185">Reference proteome</keyword>
<dbReference type="AlphaFoldDB" id="A0A918KQS4"/>
<evidence type="ECO:0000256" key="7">
    <source>
        <dbReference type="ARBA" id="ARBA00066361"/>
    </source>
</evidence>
<dbReference type="Gene3D" id="1.20.140.10">
    <property type="entry name" value="Butyryl-CoA Dehydrogenase, subunit A, domain 3"/>
    <property type="match status" value="1"/>
</dbReference>
<keyword evidence="3 12" id="KW-0285">Flavoprotein</keyword>
<dbReference type="SUPFAM" id="SSF47203">
    <property type="entry name" value="Acyl-CoA dehydrogenase C-terminal domain-like"/>
    <property type="match status" value="1"/>
</dbReference>
<comment type="catalytic activity">
    <reaction evidence="6">
        <text>3-sulfinopropanoyl-CoA + H2O = propanoyl-CoA + sulfite + H(+)</text>
        <dbReference type="Rhea" id="RHEA:41624"/>
        <dbReference type="ChEBI" id="CHEBI:15377"/>
        <dbReference type="ChEBI" id="CHEBI:15378"/>
        <dbReference type="ChEBI" id="CHEBI:17359"/>
        <dbReference type="ChEBI" id="CHEBI:57392"/>
        <dbReference type="ChEBI" id="CHEBI:78349"/>
        <dbReference type="EC" id="3.13.1.4"/>
    </reaction>
    <physiologicalReaction direction="left-to-right" evidence="6">
        <dbReference type="Rhea" id="RHEA:41625"/>
    </physiologicalReaction>
</comment>
<dbReference type="FunFam" id="1.10.540.10:FF:000002">
    <property type="entry name" value="Acyl-CoA dehydrogenase FadE19"/>
    <property type="match status" value="1"/>
</dbReference>
<dbReference type="GO" id="GO:0050660">
    <property type="term" value="F:flavin adenine dinucleotide binding"/>
    <property type="evidence" value="ECO:0007669"/>
    <property type="project" value="InterPro"/>
</dbReference>
<feature type="domain" description="Acyl-CoA oxidase/dehydrogenase middle" evidence="14">
    <location>
        <begin position="126"/>
        <end position="220"/>
    </location>
</feature>
<evidence type="ECO:0000256" key="4">
    <source>
        <dbReference type="ARBA" id="ARBA00022827"/>
    </source>
</evidence>
<evidence type="ECO:0000256" key="8">
    <source>
        <dbReference type="ARBA" id="ARBA00066461"/>
    </source>
</evidence>
<dbReference type="Proteomes" id="UP000626148">
    <property type="component" value="Unassembled WGS sequence"/>
</dbReference>
<evidence type="ECO:0000256" key="6">
    <source>
        <dbReference type="ARBA" id="ARBA00052938"/>
    </source>
</evidence>
<dbReference type="RefSeq" id="WP_189612982.1">
    <property type="nucleotide sequence ID" value="NZ_BMXR01000015.1"/>
</dbReference>
<dbReference type="FunFam" id="1.20.140.10:FF:000004">
    <property type="entry name" value="Acyl-CoA dehydrogenase FadE25"/>
    <property type="match status" value="1"/>
</dbReference>
<dbReference type="PIRSF" id="PIRSF016578">
    <property type="entry name" value="HsaA"/>
    <property type="match status" value="1"/>
</dbReference>
<gene>
    <name evidence="16" type="ORF">GCM10007392_44650</name>
</gene>
<dbReference type="InterPro" id="IPR009075">
    <property type="entry name" value="AcylCo_DH/oxidase_C"/>
</dbReference>
<comment type="similarity">
    <text evidence="2 12">Belongs to the acyl-CoA dehydrogenase family.</text>
</comment>
<dbReference type="InterPro" id="IPR036250">
    <property type="entry name" value="AcylCo_DH-like_C"/>
</dbReference>
<dbReference type="Pfam" id="PF02771">
    <property type="entry name" value="Acyl-CoA_dh_N"/>
    <property type="match status" value="1"/>
</dbReference>
<comment type="cofactor">
    <cofactor evidence="1 12">
        <name>FAD</name>
        <dbReference type="ChEBI" id="CHEBI:57692"/>
    </cofactor>
</comment>
<dbReference type="PANTHER" id="PTHR43884">
    <property type="entry name" value="ACYL-COA DEHYDROGENASE"/>
    <property type="match status" value="1"/>
</dbReference>
<evidence type="ECO:0000256" key="2">
    <source>
        <dbReference type="ARBA" id="ARBA00009347"/>
    </source>
</evidence>
<dbReference type="Pfam" id="PF02770">
    <property type="entry name" value="Acyl-CoA_dh_M"/>
    <property type="match status" value="1"/>
</dbReference>
<dbReference type="Gene3D" id="1.10.540.10">
    <property type="entry name" value="Acyl-CoA dehydrogenase/oxidase, N-terminal domain"/>
    <property type="match status" value="1"/>
</dbReference>